<feature type="signal peptide" evidence="3">
    <location>
        <begin position="1"/>
        <end position="23"/>
    </location>
</feature>
<evidence type="ECO:0000256" key="3">
    <source>
        <dbReference type="SAM" id="SignalP"/>
    </source>
</evidence>
<evidence type="ECO:0000313" key="4">
    <source>
        <dbReference type="EMBL" id="RJX69277.1"/>
    </source>
</evidence>
<dbReference type="PANTHER" id="PTHR11240">
    <property type="entry name" value="RIBONUCLEASE T2"/>
    <property type="match status" value="1"/>
</dbReference>
<dbReference type="Proteomes" id="UP000284322">
    <property type="component" value="Unassembled WGS sequence"/>
</dbReference>
<sequence length="236" mass="26615">MLCRAFRPTPILAILALPSLAHAQAYQCRVPSTVTVPHVRPDGPQRKMPVTGYTLALSWSPEFCKPRKSSPAHSTQCSGRNGDFGLIVHGLWPDGRTSWPQWCANPRRVPPAEVRRNLCMMPSARIQATEWAKHGACMVRTPAAYFKVTRILWEGLRKPDLDRLSHDRALTAGKIRDAFVLANPDWPRSAVGLSINQRGWLEELRLCYAKNFMPTACDRQRFGPKDGTHVKIWRGL</sequence>
<dbReference type="GO" id="GO:0006401">
    <property type="term" value="P:RNA catabolic process"/>
    <property type="evidence" value="ECO:0007669"/>
    <property type="project" value="TreeGrafter"/>
</dbReference>
<name>A0A419R420_9SPHN</name>
<dbReference type="AlphaFoldDB" id="A0A419R420"/>
<dbReference type="GO" id="GO:0003723">
    <property type="term" value="F:RNA binding"/>
    <property type="evidence" value="ECO:0007669"/>
    <property type="project" value="InterPro"/>
</dbReference>
<accession>A0A419R420</accession>
<dbReference type="InterPro" id="IPR036430">
    <property type="entry name" value="RNase_T2-like_sf"/>
</dbReference>
<keyword evidence="3" id="KW-0732">Signal</keyword>
<dbReference type="Pfam" id="PF00445">
    <property type="entry name" value="Ribonuclease_T2"/>
    <property type="match status" value="1"/>
</dbReference>
<comment type="caution">
    <text evidence="4">The sequence shown here is derived from an EMBL/GenBank/DDBJ whole genome shotgun (WGS) entry which is preliminary data.</text>
</comment>
<dbReference type="OrthoDB" id="4720638at2"/>
<dbReference type="Gene3D" id="3.90.730.10">
    <property type="entry name" value="Ribonuclease T2-like"/>
    <property type="match status" value="1"/>
</dbReference>
<dbReference type="SUPFAM" id="SSF55895">
    <property type="entry name" value="Ribonuclease Rh-like"/>
    <property type="match status" value="1"/>
</dbReference>
<proteinExistence type="inferred from homology"/>
<gene>
    <name evidence="4" type="ORF">D6858_05260</name>
</gene>
<keyword evidence="5" id="KW-1185">Reference proteome</keyword>
<dbReference type="GO" id="GO:0033897">
    <property type="term" value="F:ribonuclease T2 activity"/>
    <property type="evidence" value="ECO:0007669"/>
    <property type="project" value="InterPro"/>
</dbReference>
<dbReference type="PROSITE" id="PS00530">
    <property type="entry name" value="RNASE_T2_1"/>
    <property type="match status" value="1"/>
</dbReference>
<evidence type="ECO:0000256" key="1">
    <source>
        <dbReference type="ARBA" id="ARBA00007469"/>
    </source>
</evidence>
<feature type="chain" id="PRO_5019582187" evidence="3">
    <location>
        <begin position="24"/>
        <end position="236"/>
    </location>
</feature>
<protein>
    <submittedName>
        <fullName evidence="4">Ribonuclease T</fullName>
    </submittedName>
</protein>
<reference evidence="4 5" key="1">
    <citation type="submission" date="2018-09" db="EMBL/GenBank/DDBJ databases">
        <title>Altererythrobacter sp.Ery1 and Ery12, the genome sequencing of novel strains in genus Alterythrobacter.</title>
        <authorList>
            <person name="Cheng H."/>
            <person name="Wu Y.-H."/>
            <person name="Fang C."/>
            <person name="Xu X.-W."/>
        </authorList>
    </citation>
    <scope>NUCLEOTIDE SEQUENCE [LARGE SCALE GENOMIC DNA]</scope>
    <source>
        <strain evidence="4 5">Ery12</strain>
    </source>
</reference>
<evidence type="ECO:0000256" key="2">
    <source>
        <dbReference type="RuleBase" id="RU004328"/>
    </source>
</evidence>
<comment type="similarity">
    <text evidence="1 2">Belongs to the RNase T2 family.</text>
</comment>
<evidence type="ECO:0000313" key="5">
    <source>
        <dbReference type="Proteomes" id="UP000284322"/>
    </source>
</evidence>
<organism evidence="4 5">
    <name type="scientific">Tsuneonella suprasediminis</name>
    <dbReference type="NCBI Taxonomy" id="2306996"/>
    <lineage>
        <taxon>Bacteria</taxon>
        <taxon>Pseudomonadati</taxon>
        <taxon>Pseudomonadota</taxon>
        <taxon>Alphaproteobacteria</taxon>
        <taxon>Sphingomonadales</taxon>
        <taxon>Erythrobacteraceae</taxon>
        <taxon>Tsuneonella</taxon>
    </lineage>
</organism>
<dbReference type="PANTHER" id="PTHR11240:SF22">
    <property type="entry name" value="RIBONUCLEASE T2"/>
    <property type="match status" value="1"/>
</dbReference>
<dbReference type="InterPro" id="IPR001568">
    <property type="entry name" value="RNase_T2-like"/>
</dbReference>
<dbReference type="RefSeq" id="WP_120107829.1">
    <property type="nucleotide sequence ID" value="NZ_RAHJ01000014.1"/>
</dbReference>
<dbReference type="EMBL" id="RAHJ01000014">
    <property type="protein sequence ID" value="RJX69277.1"/>
    <property type="molecule type" value="Genomic_DNA"/>
</dbReference>
<dbReference type="InterPro" id="IPR018188">
    <property type="entry name" value="RNase_T2_His_AS_1"/>
</dbReference>